<protein>
    <submittedName>
        <fullName evidence="1">Uncharacterized protein</fullName>
    </submittedName>
</protein>
<gene>
    <name evidence="1" type="ORF">SNOG_02990</name>
</gene>
<dbReference type="Proteomes" id="UP000001055">
    <property type="component" value="Unassembled WGS sequence"/>
</dbReference>
<dbReference type="RefSeq" id="XP_001793580.1">
    <property type="nucleotide sequence ID" value="XM_001793528.1"/>
</dbReference>
<organism evidence="1 2">
    <name type="scientific">Phaeosphaeria nodorum (strain SN15 / ATCC MYA-4574 / FGSC 10173)</name>
    <name type="common">Glume blotch fungus</name>
    <name type="synonym">Parastagonospora nodorum</name>
    <dbReference type="NCBI Taxonomy" id="321614"/>
    <lineage>
        <taxon>Eukaryota</taxon>
        <taxon>Fungi</taxon>
        <taxon>Dikarya</taxon>
        <taxon>Ascomycota</taxon>
        <taxon>Pezizomycotina</taxon>
        <taxon>Dothideomycetes</taxon>
        <taxon>Pleosporomycetidae</taxon>
        <taxon>Pleosporales</taxon>
        <taxon>Pleosporineae</taxon>
        <taxon>Phaeosphaeriaceae</taxon>
        <taxon>Parastagonospora</taxon>
    </lineage>
</organism>
<dbReference type="EMBL" id="CH445328">
    <property type="protein sequence ID" value="EAT89721.1"/>
    <property type="molecule type" value="Genomic_DNA"/>
</dbReference>
<reference evidence="2" key="1">
    <citation type="journal article" date="2007" name="Plant Cell">
        <title>Dothideomycete-plant interactions illuminated by genome sequencing and EST analysis of the wheat pathogen Stagonospora nodorum.</title>
        <authorList>
            <person name="Hane J.K."/>
            <person name="Lowe R.G."/>
            <person name="Solomon P.S."/>
            <person name="Tan K.C."/>
            <person name="Schoch C.L."/>
            <person name="Spatafora J.W."/>
            <person name="Crous P.W."/>
            <person name="Kodira C."/>
            <person name="Birren B.W."/>
            <person name="Galagan J.E."/>
            <person name="Torriani S.F."/>
            <person name="McDonald B.A."/>
            <person name="Oliver R.P."/>
        </authorList>
    </citation>
    <scope>NUCLEOTIDE SEQUENCE [LARGE SCALE GENOMIC DNA]</scope>
    <source>
        <strain evidence="2">SN15 / ATCC MYA-4574 / FGSC 10173</strain>
    </source>
</reference>
<dbReference type="InParanoid" id="Q0UZ24"/>
<sequence>MTVHLCTCDAEPGIGALRMALDSTRIYHPSGLRSNPPYTFKTTWLQELEPVFKM</sequence>
<dbReference type="KEGG" id="pno:SNOG_02990"/>
<evidence type="ECO:0000313" key="1">
    <source>
        <dbReference type="EMBL" id="EAT89721.1"/>
    </source>
</evidence>
<evidence type="ECO:0000313" key="2">
    <source>
        <dbReference type="Proteomes" id="UP000001055"/>
    </source>
</evidence>
<proteinExistence type="predicted"/>
<dbReference type="AlphaFoldDB" id="Q0UZ24"/>
<dbReference type="GeneID" id="5970437"/>
<accession>Q0UZ24</accession>
<name>Q0UZ24_PHANO</name>